<protein>
    <submittedName>
        <fullName evidence="1">Starch-binding associating with outer membrane</fullName>
    </submittedName>
</protein>
<proteinExistence type="predicted"/>
<dbReference type="EMBL" id="FOAF01000001">
    <property type="protein sequence ID" value="SEL14057.1"/>
    <property type="molecule type" value="Genomic_DNA"/>
</dbReference>
<dbReference type="Pfam" id="PF12771">
    <property type="entry name" value="SusD-like_2"/>
    <property type="match status" value="1"/>
</dbReference>
<reference evidence="2" key="1">
    <citation type="submission" date="2016-10" db="EMBL/GenBank/DDBJ databases">
        <authorList>
            <person name="Varghese N."/>
            <person name="Submissions S."/>
        </authorList>
    </citation>
    <scope>NUCLEOTIDE SEQUENCE [LARGE SCALE GENOMIC DNA]</scope>
    <source>
        <strain evidence="2">DSM 18733</strain>
    </source>
</reference>
<dbReference type="InterPro" id="IPR041662">
    <property type="entry name" value="SusD-like_2"/>
</dbReference>
<dbReference type="PROSITE" id="PS51257">
    <property type="entry name" value="PROKAR_LIPOPROTEIN"/>
    <property type="match status" value="1"/>
</dbReference>
<keyword evidence="2" id="KW-1185">Reference proteome</keyword>
<evidence type="ECO:0000313" key="2">
    <source>
        <dbReference type="Proteomes" id="UP000199421"/>
    </source>
</evidence>
<dbReference type="STRING" id="407022.SAMN05661044_02110"/>
<accession>A0A1H7MTY1</accession>
<organism evidence="1 2">
    <name type="scientific">Olivibacter domesticus</name>
    <name type="common">Pseudosphingobacterium domesticum</name>
    <dbReference type="NCBI Taxonomy" id="407022"/>
    <lineage>
        <taxon>Bacteria</taxon>
        <taxon>Pseudomonadati</taxon>
        <taxon>Bacteroidota</taxon>
        <taxon>Sphingobacteriia</taxon>
        <taxon>Sphingobacteriales</taxon>
        <taxon>Sphingobacteriaceae</taxon>
        <taxon>Olivibacter</taxon>
    </lineage>
</organism>
<evidence type="ECO:0000313" key="1">
    <source>
        <dbReference type="EMBL" id="SEL14057.1"/>
    </source>
</evidence>
<dbReference type="OrthoDB" id="9766256at2"/>
<sequence>MKEKITYSIFILFLIGLLSSCKDDLAEINKNPNEAETPQPAYLLTSTIKTTADSYWGVSNNLASSLLFVQHWARIQYTDPDRYIFTNNDFTDGWSTWYSKSISQLKIIQSLAENSGNDNYKGVALVLQSWIFSLLTDAYGEIPYTQAGNIDEFLTPAYDTQETVYKGLLNDLKMAQGLLNTDSEGIAGDILYGGDITSWKHFANALRLRFALRIADRLPDLAKSTLAEITTEGAGYITSNAENARLIYEDAPYRNPVSSSFEAREDYRVSKTIIDKLRALNDPRLAVYADTTQTATPEQYIGVPNGLTSSDASNLGFARTSRPGTYFRDPHAPAVILSYAEVLFGLSEAVSRGFITGDATDFYQQAIRASLAQYNISNELIVSYLQQEEVQFDPQQYKKSIGEQKWIALYGQGLEAFAEWRRLDYPQLTPAVAGVLGGKIPLRFLYPGTEQSLNGKSYGEAIARQGSNTLLTKLWFDVE</sequence>
<dbReference type="SUPFAM" id="SSF48452">
    <property type="entry name" value="TPR-like"/>
    <property type="match status" value="1"/>
</dbReference>
<dbReference type="RefSeq" id="WP_093323810.1">
    <property type="nucleotide sequence ID" value="NZ_FOAF01000001.1"/>
</dbReference>
<dbReference type="InterPro" id="IPR011990">
    <property type="entry name" value="TPR-like_helical_dom_sf"/>
</dbReference>
<gene>
    <name evidence="1" type="ORF">SAMN05661044_02110</name>
</gene>
<dbReference type="AlphaFoldDB" id="A0A1H7MTY1"/>
<dbReference type="Gene3D" id="1.25.40.390">
    <property type="match status" value="1"/>
</dbReference>
<name>A0A1H7MTY1_OLID1</name>
<dbReference type="Proteomes" id="UP000199421">
    <property type="component" value="Unassembled WGS sequence"/>
</dbReference>